<dbReference type="AlphaFoldDB" id="A0A7W4XYD5"/>
<dbReference type="InterPro" id="IPR010982">
    <property type="entry name" value="Lambda_DNA-bd_dom_sf"/>
</dbReference>
<dbReference type="Pfam" id="PF17765">
    <property type="entry name" value="MLTR_LBD"/>
    <property type="match status" value="1"/>
</dbReference>
<feature type="compositionally biased region" description="Low complexity" evidence="1">
    <location>
        <begin position="18"/>
        <end position="29"/>
    </location>
</feature>
<dbReference type="GO" id="GO:0003677">
    <property type="term" value="F:DNA binding"/>
    <property type="evidence" value="ECO:0007669"/>
    <property type="project" value="InterPro"/>
</dbReference>
<feature type="compositionally biased region" description="Low complexity" evidence="1">
    <location>
        <begin position="1"/>
        <end position="10"/>
    </location>
</feature>
<dbReference type="PANTHER" id="PTHR35010">
    <property type="entry name" value="BLL4672 PROTEIN-RELATED"/>
    <property type="match status" value="1"/>
</dbReference>
<dbReference type="Proteomes" id="UP000533269">
    <property type="component" value="Unassembled WGS sequence"/>
</dbReference>
<proteinExistence type="predicted"/>
<evidence type="ECO:0000313" key="3">
    <source>
        <dbReference type="EMBL" id="MBB2903046.1"/>
    </source>
</evidence>
<evidence type="ECO:0000256" key="1">
    <source>
        <dbReference type="SAM" id="MobiDB-lite"/>
    </source>
</evidence>
<evidence type="ECO:0000313" key="4">
    <source>
        <dbReference type="Proteomes" id="UP000533269"/>
    </source>
</evidence>
<gene>
    <name evidence="3" type="ORF">FHR75_003882</name>
</gene>
<dbReference type="CDD" id="cd00093">
    <property type="entry name" value="HTH_XRE"/>
    <property type="match status" value="1"/>
</dbReference>
<dbReference type="InterPro" id="IPR001387">
    <property type="entry name" value="Cro/C1-type_HTH"/>
</dbReference>
<evidence type="ECO:0000259" key="2">
    <source>
        <dbReference type="PROSITE" id="PS50943"/>
    </source>
</evidence>
<dbReference type="Gene3D" id="1.10.260.40">
    <property type="entry name" value="lambda repressor-like DNA-binding domains"/>
    <property type="match status" value="1"/>
</dbReference>
<dbReference type="PROSITE" id="PS50943">
    <property type="entry name" value="HTH_CROC1"/>
    <property type="match status" value="1"/>
</dbReference>
<feature type="compositionally biased region" description="Low complexity" evidence="1">
    <location>
        <begin position="38"/>
        <end position="48"/>
    </location>
</feature>
<dbReference type="EMBL" id="JACHVY010000004">
    <property type="protein sequence ID" value="MBB2903046.1"/>
    <property type="molecule type" value="Genomic_DNA"/>
</dbReference>
<sequence>MSLRQSLLSPSPAPVSLPRPRGAASRPGPAVGGGAGAGSSAPRSPGAFPAAVRGLEAVRTDPVPVEEASGGAALGMFLRALRNRCQPQEVGLSGRAGPAGFSGSGAYRRVPGLRRQEVADLAGVSLDYYTRIEQGRCGEVSGAVLTSLARALRATVEETAHLHRLAAPPSHRRHAPAPALLRPSLLALADAFAVPAVVIGPSLDVVSANLLWRLLVTPPGEPLVRSVNLATHHFLDPHAHVLFPDWHEAADATVARLRVQAALHPDDERVQQVVQELSGASPDFRRRWSVPQVRGAAHGRGRVVHPRAGTYTFDYETLQTPGGEGLVVASYSPVPGTGAQDVLDALVAGHRRDLGGA</sequence>
<reference evidence="3 4" key="1">
    <citation type="submission" date="2020-08" db="EMBL/GenBank/DDBJ databases">
        <title>The Agave Microbiome: Exploring the role of microbial communities in plant adaptations to desert environments.</title>
        <authorList>
            <person name="Partida-Martinez L.P."/>
        </authorList>
    </citation>
    <scope>NUCLEOTIDE SEQUENCE [LARGE SCALE GENOMIC DNA]</scope>
    <source>
        <strain evidence="3 4">AS2.23</strain>
    </source>
</reference>
<name>A0A7W4XYD5_KINRA</name>
<accession>A0A7W4XYD5</accession>
<dbReference type="SUPFAM" id="SSF47413">
    <property type="entry name" value="lambda repressor-like DNA-binding domains"/>
    <property type="match status" value="1"/>
</dbReference>
<dbReference type="RefSeq" id="WP_311736696.1">
    <property type="nucleotide sequence ID" value="NZ_JACHVY010000004.1"/>
</dbReference>
<feature type="region of interest" description="Disordered" evidence="1">
    <location>
        <begin position="1"/>
        <end position="48"/>
    </location>
</feature>
<protein>
    <submittedName>
        <fullName evidence="3">Transcriptional regulator with XRE-family HTH domain</fullName>
    </submittedName>
</protein>
<dbReference type="PANTHER" id="PTHR35010:SF2">
    <property type="entry name" value="BLL4672 PROTEIN"/>
    <property type="match status" value="1"/>
</dbReference>
<comment type="caution">
    <text evidence="3">The sequence shown here is derived from an EMBL/GenBank/DDBJ whole genome shotgun (WGS) entry which is preliminary data.</text>
</comment>
<organism evidence="3 4">
    <name type="scientific">Kineococcus radiotolerans</name>
    <dbReference type="NCBI Taxonomy" id="131568"/>
    <lineage>
        <taxon>Bacteria</taxon>
        <taxon>Bacillati</taxon>
        <taxon>Actinomycetota</taxon>
        <taxon>Actinomycetes</taxon>
        <taxon>Kineosporiales</taxon>
        <taxon>Kineosporiaceae</taxon>
        <taxon>Kineococcus</taxon>
    </lineage>
</organism>
<reference evidence="3 4" key="2">
    <citation type="submission" date="2020-08" db="EMBL/GenBank/DDBJ databases">
        <authorList>
            <person name="Partida-Martinez L."/>
            <person name="Huntemann M."/>
            <person name="Clum A."/>
            <person name="Wang J."/>
            <person name="Palaniappan K."/>
            <person name="Ritter S."/>
            <person name="Chen I.-M."/>
            <person name="Stamatis D."/>
            <person name="Reddy T."/>
            <person name="O'Malley R."/>
            <person name="Daum C."/>
            <person name="Shapiro N."/>
            <person name="Ivanova N."/>
            <person name="Kyrpides N."/>
            <person name="Woyke T."/>
        </authorList>
    </citation>
    <scope>NUCLEOTIDE SEQUENCE [LARGE SCALE GENOMIC DNA]</scope>
    <source>
        <strain evidence="3 4">AS2.23</strain>
    </source>
</reference>
<feature type="domain" description="HTH cro/C1-type" evidence="2">
    <location>
        <begin position="106"/>
        <end position="159"/>
    </location>
</feature>
<dbReference type="InterPro" id="IPR041413">
    <property type="entry name" value="MLTR_LBD"/>
</dbReference>
<dbReference type="Pfam" id="PF13560">
    <property type="entry name" value="HTH_31"/>
    <property type="match status" value="1"/>
</dbReference>
<dbReference type="Gene3D" id="3.30.450.180">
    <property type="match status" value="1"/>
</dbReference>
<dbReference type="SMART" id="SM00530">
    <property type="entry name" value="HTH_XRE"/>
    <property type="match status" value="1"/>
</dbReference>